<dbReference type="Proteomes" id="UP000807353">
    <property type="component" value="Unassembled WGS sequence"/>
</dbReference>
<name>A0A9P5XY97_9AGAR</name>
<accession>A0A9P5XY97</accession>
<protein>
    <submittedName>
        <fullName evidence="1">Uncharacterized protein</fullName>
    </submittedName>
</protein>
<organism evidence="1 2">
    <name type="scientific">Collybia nuda</name>
    <dbReference type="NCBI Taxonomy" id="64659"/>
    <lineage>
        <taxon>Eukaryota</taxon>
        <taxon>Fungi</taxon>
        <taxon>Dikarya</taxon>
        <taxon>Basidiomycota</taxon>
        <taxon>Agaricomycotina</taxon>
        <taxon>Agaricomycetes</taxon>
        <taxon>Agaricomycetidae</taxon>
        <taxon>Agaricales</taxon>
        <taxon>Tricholomatineae</taxon>
        <taxon>Clitocybaceae</taxon>
        <taxon>Collybia</taxon>
    </lineage>
</organism>
<comment type="caution">
    <text evidence="1">The sequence shown here is derived from an EMBL/GenBank/DDBJ whole genome shotgun (WGS) entry which is preliminary data.</text>
</comment>
<evidence type="ECO:0000313" key="2">
    <source>
        <dbReference type="Proteomes" id="UP000807353"/>
    </source>
</evidence>
<evidence type="ECO:0000313" key="1">
    <source>
        <dbReference type="EMBL" id="KAF9459274.1"/>
    </source>
</evidence>
<dbReference type="AlphaFoldDB" id="A0A9P5XY97"/>
<gene>
    <name evidence="1" type="ORF">BDZ94DRAFT_1052864</name>
</gene>
<reference evidence="1" key="1">
    <citation type="submission" date="2020-11" db="EMBL/GenBank/DDBJ databases">
        <authorList>
            <consortium name="DOE Joint Genome Institute"/>
            <person name="Ahrendt S."/>
            <person name="Riley R."/>
            <person name="Andreopoulos W."/>
            <person name="Labutti K."/>
            <person name="Pangilinan J."/>
            <person name="Ruiz-Duenas F.J."/>
            <person name="Barrasa J.M."/>
            <person name="Sanchez-Garcia M."/>
            <person name="Camarero S."/>
            <person name="Miyauchi S."/>
            <person name="Serrano A."/>
            <person name="Linde D."/>
            <person name="Babiker R."/>
            <person name="Drula E."/>
            <person name="Ayuso-Fernandez I."/>
            <person name="Pacheco R."/>
            <person name="Padilla G."/>
            <person name="Ferreira P."/>
            <person name="Barriuso J."/>
            <person name="Kellner H."/>
            <person name="Castanera R."/>
            <person name="Alfaro M."/>
            <person name="Ramirez L."/>
            <person name="Pisabarro A.G."/>
            <person name="Kuo A."/>
            <person name="Tritt A."/>
            <person name="Lipzen A."/>
            <person name="He G."/>
            <person name="Yan M."/>
            <person name="Ng V."/>
            <person name="Cullen D."/>
            <person name="Martin F."/>
            <person name="Rosso M.-N."/>
            <person name="Henrissat B."/>
            <person name="Hibbett D."/>
            <person name="Martinez A.T."/>
            <person name="Grigoriev I.V."/>
        </authorList>
    </citation>
    <scope>NUCLEOTIDE SEQUENCE</scope>
    <source>
        <strain evidence="1">CBS 247.69</strain>
    </source>
</reference>
<dbReference type="EMBL" id="MU150320">
    <property type="protein sequence ID" value="KAF9459274.1"/>
    <property type="molecule type" value="Genomic_DNA"/>
</dbReference>
<proteinExistence type="predicted"/>
<keyword evidence="2" id="KW-1185">Reference proteome</keyword>
<sequence>MHTGVGCSGVLWIMIGTTRGRLYSATDITLLTTLWCYHATASTTRATWLCMTMAWTSLRRRRCTHSHSAHARTGIMTRP</sequence>